<keyword evidence="3" id="KW-0067">ATP-binding</keyword>
<keyword evidence="2" id="KW-0378">Hydrolase</keyword>
<dbReference type="InterPro" id="IPR007502">
    <property type="entry name" value="Helicase-assoc_dom"/>
</dbReference>
<dbReference type="VEuPathDB" id="FungiDB:SI65_02487"/>
<dbReference type="GO" id="GO:1990904">
    <property type="term" value="C:ribonucleoprotein complex"/>
    <property type="evidence" value="ECO:0007669"/>
    <property type="project" value="UniProtKB-ARBA"/>
</dbReference>
<dbReference type="PROSITE" id="PS00690">
    <property type="entry name" value="DEAH_ATP_HELICASE"/>
    <property type="match status" value="1"/>
</dbReference>
<reference evidence="6 7" key="1">
    <citation type="journal article" date="2016" name="BMC Genomics">
        <title>Comparative genomic and transcriptomic analyses of the Fuzhuan brick tea-fermentation fungus Aspergillus cristatus.</title>
        <authorList>
            <person name="Ge Y."/>
            <person name="Wang Y."/>
            <person name="Liu Y."/>
            <person name="Tan Y."/>
            <person name="Ren X."/>
            <person name="Zhang X."/>
            <person name="Hyde K.D."/>
            <person name="Liu Y."/>
            <person name="Liu Z."/>
        </authorList>
    </citation>
    <scope>NUCLEOTIDE SEQUENCE [LARGE SCALE GENOMIC DNA]</scope>
    <source>
        <strain evidence="6 7">GZAAS20.1005</strain>
    </source>
</reference>
<evidence type="ECO:0000259" key="4">
    <source>
        <dbReference type="PROSITE" id="PS51192"/>
    </source>
</evidence>
<dbReference type="InterPro" id="IPR002464">
    <property type="entry name" value="DNA/RNA_helicase_DEAH_CS"/>
</dbReference>
<evidence type="ECO:0000256" key="2">
    <source>
        <dbReference type="ARBA" id="ARBA00022801"/>
    </source>
</evidence>
<dbReference type="PROSITE" id="PS51192">
    <property type="entry name" value="HELICASE_ATP_BIND_1"/>
    <property type="match status" value="1"/>
</dbReference>
<evidence type="ECO:0000259" key="5">
    <source>
        <dbReference type="PROSITE" id="PS51194"/>
    </source>
</evidence>
<sequence length="1120" mass="126274">MERSLKCPRLTFEGVSRKDAKLFVPRTHLSVKNRSSQTEFAFRRFSGVCSYNPQRSASYVTHTESRVSGATLHGRRPDFIRVNRSGSPVCYSTRFEPILGLPVSVVGEDDPKDAIEEDPDNDERYGLLPQDSDYNGLGKRLVESPLETIRAEFEKHNLVTVVTHSLILETMVIYSIKCHAHVTGKPVFANCNGRTEEEAARKAALLIVQKMHTRGTLQTLNRLKEGGSLELAMSTDLLATMRSALPDLMRAGQTPVERRRWFLPRTLARNPSEAAQMQKQPSDQQCQVADLPINTMKDQILDMIQNNTYSIIVAEAGSGKSSQLPQMLLDHAIAGSAADCKIFCVQPYRIAASSLARRVAKKRGEELGQSIEYKIHIDDHLGEFGVPITYCTAGALLRQLRLAPSLLDSVSYIILDEVHERTVDLDLTMLFLRRVINERRVMKAHTPKVVIMSATPDIDRVASYFGDESKEGHVVPVPHLYIPSPSRSAKKQYLDDLLPSLQTMYPESIASPYLQEHKTRTYLERHYYQSKKNRMVRKMNPAKSDLTSLENDHFVPIGLVCLTISYILSTTDEGTILVFLPSLPHITEVHRNLRQYGKGLGIDFADTERVEILRLHSNLPDNYDDVFSDSRPGCRRIILATDIVETSVTLPGVKHVIDTGQTHRRVYDPQARFSRQLCQWVSQSNLARRAGWAERVQDGGYFALYPRSLQHRFDANPPSEISQDGLQNACLIAKKADPTTRIEVIMKQLIEPPNKSRVNEAVQNLQYIRAMNLRGHPTVLGDILSEIPLDPCHGKLVLLGVIFRCLDPLLILAALGGDLALFHTSRGIERRTASRDWRIKYSINSWSDHISAINAFKSLRKVWYHQGTVETLARAFGRSINYDRFREVLDIAQETHRILVRAGIIPQHFYTDDSQFRFGGPEMNVNSLHAPLIKALILQSTYPNLAAPVRNDDSVYRTRRHNRSFPHGFGVNGITPPRCILTYNKEYTERFIADRFILGNTSHVTPLAACLFGGRLRGTSNTLCMDEWLEFSIRLSEGSEEDSGQTAKELIEFRKALDRAIIAAFKTLTIPYENVDEGSPPPRSNVTRDLILDTVSKSVVDVLDRDSEKVPIAAHAQPEH</sequence>
<dbReference type="PANTHER" id="PTHR18934">
    <property type="entry name" value="ATP-DEPENDENT RNA HELICASE"/>
    <property type="match status" value="1"/>
</dbReference>
<gene>
    <name evidence="6" type="ORF">SI65_02487</name>
</gene>
<dbReference type="SMART" id="SM00487">
    <property type="entry name" value="DEXDc"/>
    <property type="match status" value="1"/>
</dbReference>
<dbReference type="PROSITE" id="PS51194">
    <property type="entry name" value="HELICASE_CTER"/>
    <property type="match status" value="1"/>
</dbReference>
<dbReference type="PANTHER" id="PTHR18934:SF145">
    <property type="entry name" value="ATP-DEPENDENT RNA HELICASE DHX57-RELATED"/>
    <property type="match status" value="1"/>
</dbReference>
<feature type="domain" description="Helicase C-terminal" evidence="5">
    <location>
        <begin position="563"/>
        <end position="766"/>
    </location>
</feature>
<evidence type="ECO:0008006" key="8">
    <source>
        <dbReference type="Google" id="ProtNLM"/>
    </source>
</evidence>
<dbReference type="InterPro" id="IPR011545">
    <property type="entry name" value="DEAD/DEAH_box_helicase_dom"/>
</dbReference>
<protein>
    <recommendedName>
        <fullName evidence="8">ATP-dependent RNA helicase DHX36</fullName>
    </recommendedName>
</protein>
<dbReference type="InterPro" id="IPR001650">
    <property type="entry name" value="Helicase_C-like"/>
</dbReference>
<accession>A0A1E3BKZ5</accession>
<comment type="caution">
    <text evidence="6">The sequence shown here is derived from an EMBL/GenBank/DDBJ whole genome shotgun (WGS) entry which is preliminary data.</text>
</comment>
<dbReference type="EMBL" id="JXNT01000002">
    <property type="protein sequence ID" value="ODM21643.1"/>
    <property type="molecule type" value="Genomic_DNA"/>
</dbReference>
<dbReference type="Gene3D" id="1.20.120.1080">
    <property type="match status" value="1"/>
</dbReference>
<evidence type="ECO:0000313" key="7">
    <source>
        <dbReference type="Proteomes" id="UP000094569"/>
    </source>
</evidence>
<keyword evidence="7" id="KW-1185">Reference proteome</keyword>
<dbReference type="CDD" id="cd18791">
    <property type="entry name" value="SF2_C_RHA"/>
    <property type="match status" value="1"/>
</dbReference>
<dbReference type="GO" id="GO:0005524">
    <property type="term" value="F:ATP binding"/>
    <property type="evidence" value="ECO:0007669"/>
    <property type="project" value="UniProtKB-KW"/>
</dbReference>
<name>A0A1E3BKZ5_ASPCR</name>
<dbReference type="SUPFAM" id="SSF52540">
    <property type="entry name" value="P-loop containing nucleoside triphosphate hydrolases"/>
    <property type="match status" value="1"/>
</dbReference>
<dbReference type="OrthoDB" id="5600252at2759"/>
<dbReference type="InterPro" id="IPR027417">
    <property type="entry name" value="P-loop_NTPase"/>
</dbReference>
<dbReference type="STRING" id="573508.A0A1E3BKZ5"/>
<organism evidence="6 7">
    <name type="scientific">Aspergillus cristatus</name>
    <name type="common">Chinese Fuzhuan brick tea-fermentation fungus</name>
    <name type="synonym">Eurotium cristatum</name>
    <dbReference type="NCBI Taxonomy" id="573508"/>
    <lineage>
        <taxon>Eukaryota</taxon>
        <taxon>Fungi</taxon>
        <taxon>Dikarya</taxon>
        <taxon>Ascomycota</taxon>
        <taxon>Pezizomycotina</taxon>
        <taxon>Eurotiomycetes</taxon>
        <taxon>Eurotiomycetidae</taxon>
        <taxon>Eurotiales</taxon>
        <taxon>Aspergillaceae</taxon>
        <taxon>Aspergillus</taxon>
        <taxon>Aspergillus subgen. Aspergillus</taxon>
    </lineage>
</organism>
<dbReference type="CDD" id="cd17917">
    <property type="entry name" value="DEXHc_RHA-like"/>
    <property type="match status" value="1"/>
</dbReference>
<dbReference type="AlphaFoldDB" id="A0A1E3BKZ5"/>
<dbReference type="Gene3D" id="3.40.50.300">
    <property type="entry name" value="P-loop containing nucleotide triphosphate hydrolases"/>
    <property type="match status" value="2"/>
</dbReference>
<keyword evidence="1" id="KW-0547">Nucleotide-binding</keyword>
<dbReference type="GO" id="GO:0003723">
    <property type="term" value="F:RNA binding"/>
    <property type="evidence" value="ECO:0007669"/>
    <property type="project" value="TreeGrafter"/>
</dbReference>
<dbReference type="InterPro" id="IPR014001">
    <property type="entry name" value="Helicase_ATP-bd"/>
</dbReference>
<dbReference type="Pfam" id="PF00270">
    <property type="entry name" value="DEAD"/>
    <property type="match status" value="1"/>
</dbReference>
<dbReference type="Pfam" id="PF00271">
    <property type="entry name" value="Helicase_C"/>
    <property type="match status" value="1"/>
</dbReference>
<evidence type="ECO:0000313" key="6">
    <source>
        <dbReference type="EMBL" id="ODM21643.1"/>
    </source>
</evidence>
<feature type="domain" description="Helicase ATP-binding" evidence="4">
    <location>
        <begin position="301"/>
        <end position="474"/>
    </location>
</feature>
<dbReference type="GO" id="GO:0004386">
    <property type="term" value="F:helicase activity"/>
    <property type="evidence" value="ECO:0007669"/>
    <property type="project" value="TreeGrafter"/>
</dbReference>
<dbReference type="Proteomes" id="UP000094569">
    <property type="component" value="Unassembled WGS sequence"/>
</dbReference>
<proteinExistence type="predicted"/>
<evidence type="ECO:0000256" key="3">
    <source>
        <dbReference type="ARBA" id="ARBA00022840"/>
    </source>
</evidence>
<dbReference type="SMART" id="SM00847">
    <property type="entry name" value="HA2"/>
    <property type="match status" value="1"/>
</dbReference>
<evidence type="ECO:0000256" key="1">
    <source>
        <dbReference type="ARBA" id="ARBA00022741"/>
    </source>
</evidence>
<dbReference type="GO" id="GO:0016787">
    <property type="term" value="F:hydrolase activity"/>
    <property type="evidence" value="ECO:0007669"/>
    <property type="project" value="UniProtKB-KW"/>
</dbReference>